<proteinExistence type="inferred from homology"/>
<protein>
    <recommendedName>
        <fullName evidence="2">Reverse transcriptase domain-containing protein</fullName>
    </recommendedName>
</protein>
<comment type="caution">
    <text evidence="3">The sequence shown here is derived from an EMBL/GenBank/DDBJ whole genome shotgun (WGS) entry which is preliminary data.</text>
</comment>
<name>A0ABU0LJC3_XANAG</name>
<reference evidence="3 4" key="1">
    <citation type="submission" date="2023-07" db="EMBL/GenBank/DDBJ databases">
        <title>Genomic Encyclopedia of Type Strains, Phase IV (KMG-IV): sequencing the most valuable type-strain genomes for metagenomic binning, comparative biology and taxonomic classification.</title>
        <authorList>
            <person name="Goeker M."/>
        </authorList>
    </citation>
    <scope>NUCLEOTIDE SEQUENCE [LARGE SCALE GENOMIC DNA]</scope>
    <source>
        <strain evidence="3 4">DSM 3770</strain>
    </source>
</reference>
<gene>
    <name evidence="3" type="ORF">QOZ94_004047</name>
</gene>
<organism evidence="3 4">
    <name type="scientific">Xanthobacter agilis</name>
    <dbReference type="NCBI Taxonomy" id="47492"/>
    <lineage>
        <taxon>Bacteria</taxon>
        <taxon>Pseudomonadati</taxon>
        <taxon>Pseudomonadota</taxon>
        <taxon>Alphaproteobacteria</taxon>
        <taxon>Hyphomicrobiales</taxon>
        <taxon>Xanthobacteraceae</taxon>
        <taxon>Xanthobacter</taxon>
    </lineage>
</organism>
<evidence type="ECO:0000313" key="3">
    <source>
        <dbReference type="EMBL" id="MDQ0507226.1"/>
    </source>
</evidence>
<evidence type="ECO:0000259" key="2">
    <source>
        <dbReference type="Pfam" id="PF00078"/>
    </source>
</evidence>
<dbReference type="EMBL" id="JAUSVY010000015">
    <property type="protein sequence ID" value="MDQ0507226.1"/>
    <property type="molecule type" value="Genomic_DNA"/>
</dbReference>
<comment type="similarity">
    <text evidence="1">Belongs to the bacterial reverse transcriptase family.</text>
</comment>
<dbReference type="Pfam" id="PF00078">
    <property type="entry name" value="RVT_1"/>
    <property type="match status" value="1"/>
</dbReference>
<evidence type="ECO:0000256" key="1">
    <source>
        <dbReference type="ARBA" id="ARBA00034120"/>
    </source>
</evidence>
<sequence>MSMEMVVRPVILTLDCAGHLTGEQVQRLLPTLDQVSQEYVLVQAWKKAASYIRHHNWFSDTLELDRAAADLPRFISRLSEQLRSGRYETDDLRLVPAPKSQRWHLDAEGLWKPEKPGPAKIRPLAHVSLSDQVAATALLLCLSERAETAQGDPTGSFGSPEIRRLVMSYGNRLFCDRDDEGGGLVHRWGSSKLYRAYFHDYRSFLQRPETVAASLVTDDRVLIVQTDLKQFYDRVTPELLLSKVRALQTPDDDDAFFDLAGNVLNWSWADRDEHQFARFKHRAGIPEFDGVALPQGLVAAGFFSNIVLLDFDRTVLGQIGLEVANGVWLQDACRYVDDIRLTIVAAPGIDPTDAQARIMAWLEQILAHGCPGLEFAPEKTSTASVGGEQMPLIRQSRKMERIQTAISGGFDASGGEEVIQAIEALVRSQLTINGAERTAAPPGLRAVPDVKDETIGRFAAGRFRKTFRSLRPLLDDRPFMELAEFGEETFRRTRLSQSELDDEARSFALILVERWMLDPSNVRLLRVALDLWPSRQLLEEVLKLFEPYLAGQIRAVSNRQVAYYCLAEIFRAGATETGFVDDPECLPASVNLAEYRSLLLEAAIRVAKGKAERVPWYLAQQALLYIAVHNPQAVQSRGAPQTNRSYWRLLSFLTGERDIPSDREFAITAVVSRRSFLSKDRAVNLVARMLTPERFAEVAARDIEFARDLFRAVDRQLTVPAGIAEDLGIAEWSNSKEMHSLQSYVQDKGPLNPLRNEIGVLSFAEKFITHLERESLPEVVTPSTTQIEVRQIGNYVRVEQVIFRSAQTTPTYRSIYTAPSWAPESQRWRFQLGYLLRFILTARIDFSLPVRSPSWKEGEPIYRPTRGHWFQRQYGFYNGHEAFGDDWLPISQVTQDLLFDLLIWPGCRTGSAGVEQLSLKETAARVRAALVDADAAVGPATGTLMLKVDAPIPGTALKGRPLRACVVQSIMPEAKDFSAADLEMCSPPLRRKHRKHLSTALAAVEKMLDLRETHKPASKRLDWLILPELSVHPDDVATHLVPFARAFKTVILVGMAYEHVIPGQPLINSALWIIPRMVPGMGLQTVIRRQGKQHLSPMEQKYVKPVELIAGFRPCQWLVGYEWSNNPTDDALWLTASICYDATDLKLASDLRDRSDVFAIPALNLDVGTFDQMAQALHYHMYQLVLIANNGAYGGSNAHVPRGEAYQRQVFHTRGQPQATISFFEIDDIESMKQRHRMGAEKEDGWKYPPAGCLR</sequence>
<dbReference type="InterPro" id="IPR051083">
    <property type="entry name" value="GrpII_Intron_Splice-Mob/Def"/>
</dbReference>
<feature type="domain" description="Reverse transcriptase" evidence="2">
    <location>
        <begin position="220"/>
        <end position="383"/>
    </location>
</feature>
<dbReference type="PANTHER" id="PTHR34047:SF8">
    <property type="entry name" value="PROTEIN YKFC"/>
    <property type="match status" value="1"/>
</dbReference>
<dbReference type="InterPro" id="IPR036526">
    <property type="entry name" value="C-N_Hydrolase_sf"/>
</dbReference>
<dbReference type="InterPro" id="IPR000477">
    <property type="entry name" value="RT_dom"/>
</dbReference>
<evidence type="ECO:0000313" key="4">
    <source>
        <dbReference type="Proteomes" id="UP001241747"/>
    </source>
</evidence>
<dbReference type="PANTHER" id="PTHR34047">
    <property type="entry name" value="NUCLEAR INTRON MATURASE 1, MITOCHONDRIAL-RELATED"/>
    <property type="match status" value="1"/>
</dbReference>
<dbReference type="SUPFAM" id="SSF56317">
    <property type="entry name" value="Carbon-nitrogen hydrolase"/>
    <property type="match status" value="1"/>
</dbReference>
<dbReference type="Gene3D" id="3.60.110.10">
    <property type="entry name" value="Carbon-nitrogen hydrolase"/>
    <property type="match status" value="1"/>
</dbReference>
<dbReference type="Proteomes" id="UP001241747">
    <property type="component" value="Unassembled WGS sequence"/>
</dbReference>
<accession>A0ABU0LJC3</accession>
<keyword evidence="4" id="KW-1185">Reference proteome</keyword>
<dbReference type="CDD" id="cd01646">
    <property type="entry name" value="RT_Bac_retron_I"/>
    <property type="match status" value="1"/>
</dbReference>